<dbReference type="OrthoDB" id="47007at2759"/>
<dbReference type="OMA" id="PTWTWAH"/>
<proteinExistence type="predicted"/>
<dbReference type="EMBL" id="ABDG02000022">
    <property type="protein sequence ID" value="EHK46495.1"/>
    <property type="molecule type" value="Genomic_DNA"/>
</dbReference>
<protein>
    <recommendedName>
        <fullName evidence="2">Heterokaryon incompatibility domain-containing protein</fullName>
    </recommendedName>
</protein>
<dbReference type="eggNOG" id="ENOG502SIFP">
    <property type="taxonomic scope" value="Eukaryota"/>
</dbReference>
<organism evidence="3 4">
    <name type="scientific">Hypocrea atroviridis (strain ATCC 20476 / IMI 206040)</name>
    <name type="common">Trichoderma atroviride</name>
    <dbReference type="NCBI Taxonomy" id="452589"/>
    <lineage>
        <taxon>Eukaryota</taxon>
        <taxon>Fungi</taxon>
        <taxon>Dikarya</taxon>
        <taxon>Ascomycota</taxon>
        <taxon>Pezizomycotina</taxon>
        <taxon>Sordariomycetes</taxon>
        <taxon>Hypocreomycetidae</taxon>
        <taxon>Hypocreales</taxon>
        <taxon>Hypocreaceae</taxon>
        <taxon>Trichoderma</taxon>
    </lineage>
</organism>
<dbReference type="KEGG" id="tatv:25779588"/>
<dbReference type="GeneID" id="25779588"/>
<gene>
    <name evidence="3" type="ORF">TRIATDRAFT_282999</name>
</gene>
<dbReference type="HOGENOM" id="CLU_002639_2_12_1"/>
<evidence type="ECO:0000256" key="1">
    <source>
        <dbReference type="SAM" id="MobiDB-lite"/>
    </source>
</evidence>
<comment type="caution">
    <text evidence="3">The sequence shown here is derived from an EMBL/GenBank/DDBJ whole genome shotgun (WGS) entry which is preliminary data.</text>
</comment>
<dbReference type="AlphaFoldDB" id="G9NSV1"/>
<evidence type="ECO:0000313" key="3">
    <source>
        <dbReference type="EMBL" id="EHK46495.1"/>
    </source>
</evidence>
<keyword evidence="4" id="KW-1185">Reference proteome</keyword>
<dbReference type="Proteomes" id="UP000005426">
    <property type="component" value="Unassembled WGS sequence"/>
</dbReference>
<evidence type="ECO:0000259" key="2">
    <source>
        <dbReference type="Pfam" id="PF06985"/>
    </source>
</evidence>
<dbReference type="InterPro" id="IPR010730">
    <property type="entry name" value="HET"/>
</dbReference>
<sequence>MELELELELELCERCSSVSLSALKRELPAGLASRLGAKQGMVLLQDGSSLAKSATRCRLCGLVQEALLGSLQASVNKDKGGPAAALSLAREAVVLEPKSDSQGSTFPDPPTGGSHLTGLNVTATESITGQLLQAKIRLYTHGQRKGPRNRHDIVGRPQLREPASPEAFCLVERWLGACKRDHPCCRETLSGALLDESRLPELPSRVIHVAGNSVRLLPSGGRRGRYATLSHCWGSSGRQPLKTTRANLQEHLRDIPWASIPKTFRDAITVTRNIGLEYVWIDSLCIVQDDHQDWLTESKRMGSIYEQAEITIAASHTPGCWEGFFFARRPPPPSVEIPGFFSHETDAASKVQVFATIRRDTATNTFPEFGALNSRAWATQEWLLSRRIVFFTKGTIIWSCKAITQRETGERCYSVSRNTRWKNIIEQYSDRQLTFPTDRLIALEGLRRELGKKIACEYAFGVWKESLPNQLLWQVTRRIEGTAISDPLKLPTWTWAHVPSGVRFLTIDRAKNLCDSIALNGEDARRMSLQVRAKRVSNLTTTIEFKQGDATSEAIYADITSSHAKSTKSMAHFILDQGDSPIGWVVFDLASEDTTSEPILCLALMGSIGRREEQAERRTGKVVSKKLRHYWVLMVRQRDDGRYHRIGVGKMYGSKWWQDAEIKTLELV</sequence>
<name>G9NSV1_HYPAI</name>
<accession>G9NSV1</accession>
<feature type="region of interest" description="Disordered" evidence="1">
    <location>
        <begin position="97"/>
        <end position="116"/>
    </location>
</feature>
<evidence type="ECO:0000313" key="4">
    <source>
        <dbReference type="Proteomes" id="UP000005426"/>
    </source>
</evidence>
<dbReference type="PANTHER" id="PTHR33112:SF10">
    <property type="entry name" value="TOL"/>
    <property type="match status" value="1"/>
</dbReference>
<dbReference type="Pfam" id="PF06985">
    <property type="entry name" value="HET"/>
    <property type="match status" value="1"/>
</dbReference>
<feature type="domain" description="Heterokaryon incompatibility" evidence="2">
    <location>
        <begin position="226"/>
        <end position="381"/>
    </location>
</feature>
<dbReference type="PANTHER" id="PTHR33112">
    <property type="entry name" value="DOMAIN PROTEIN, PUTATIVE-RELATED"/>
    <property type="match status" value="1"/>
</dbReference>
<reference evidence="3 4" key="1">
    <citation type="journal article" date="2011" name="Genome Biol.">
        <title>Comparative genome sequence analysis underscores mycoparasitism as the ancestral life style of Trichoderma.</title>
        <authorList>
            <person name="Kubicek C.P."/>
            <person name="Herrera-Estrella A."/>
            <person name="Seidl-Seiboth V."/>
            <person name="Martinez D.A."/>
            <person name="Druzhinina I.S."/>
            <person name="Thon M."/>
            <person name="Zeilinger S."/>
            <person name="Casas-Flores S."/>
            <person name="Horwitz B.A."/>
            <person name="Mukherjee P.K."/>
            <person name="Mukherjee M."/>
            <person name="Kredics L."/>
            <person name="Alcaraz L.D."/>
            <person name="Aerts A."/>
            <person name="Antal Z."/>
            <person name="Atanasova L."/>
            <person name="Cervantes-Badillo M.G."/>
            <person name="Challacombe J."/>
            <person name="Chertkov O."/>
            <person name="McCluskey K."/>
            <person name="Coulpier F."/>
            <person name="Deshpande N."/>
            <person name="von Doehren H."/>
            <person name="Ebbole D.J."/>
            <person name="Esquivel-Naranjo E.U."/>
            <person name="Fekete E."/>
            <person name="Flipphi M."/>
            <person name="Glaser F."/>
            <person name="Gomez-Rodriguez E.Y."/>
            <person name="Gruber S."/>
            <person name="Han C."/>
            <person name="Henrissat B."/>
            <person name="Hermosa R."/>
            <person name="Hernandez-Onate M."/>
            <person name="Karaffa L."/>
            <person name="Kosti I."/>
            <person name="Le Crom S."/>
            <person name="Lindquist E."/>
            <person name="Lucas S."/>
            <person name="Luebeck M."/>
            <person name="Luebeck P.S."/>
            <person name="Margeot A."/>
            <person name="Metz B."/>
            <person name="Misra M."/>
            <person name="Nevalainen H."/>
            <person name="Omann M."/>
            <person name="Packer N."/>
            <person name="Perrone G."/>
            <person name="Uresti-Rivera E.E."/>
            <person name="Salamov A."/>
            <person name="Schmoll M."/>
            <person name="Seiboth B."/>
            <person name="Shapiro H."/>
            <person name="Sukno S."/>
            <person name="Tamayo-Ramos J.A."/>
            <person name="Tisch D."/>
            <person name="Wiest A."/>
            <person name="Wilkinson H.H."/>
            <person name="Zhang M."/>
            <person name="Coutinho P.M."/>
            <person name="Kenerley C.M."/>
            <person name="Monte E."/>
            <person name="Baker S.E."/>
            <person name="Grigoriev I.V."/>
        </authorList>
    </citation>
    <scope>NUCLEOTIDE SEQUENCE [LARGE SCALE GENOMIC DNA]</scope>
    <source>
        <strain evidence="4">ATCC 20476 / IMI 206040</strain>
    </source>
</reference>